<evidence type="ECO:0000256" key="5">
    <source>
        <dbReference type="ARBA" id="ARBA00023288"/>
    </source>
</evidence>
<evidence type="ECO:0000256" key="2">
    <source>
        <dbReference type="ARBA" id="ARBA00022729"/>
    </source>
</evidence>
<dbReference type="Pfam" id="PF14041">
    <property type="entry name" value="Lipoprotein_21"/>
    <property type="match status" value="1"/>
</dbReference>
<dbReference type="InterPro" id="IPR025971">
    <property type="entry name" value="LppP/LprE"/>
</dbReference>
<organism evidence="6 7">
    <name type="scientific">Mycobacterium ahvazicum</name>
    <dbReference type="NCBI Taxonomy" id="1964395"/>
    <lineage>
        <taxon>Bacteria</taxon>
        <taxon>Bacillati</taxon>
        <taxon>Actinomycetota</taxon>
        <taxon>Actinomycetes</taxon>
        <taxon>Mycobacteriales</taxon>
        <taxon>Mycobacteriaceae</taxon>
        <taxon>Mycobacterium</taxon>
        <taxon>Mycobacterium simiae complex</taxon>
    </lineage>
</organism>
<sequence>VRQAIAAVPIEVAGSSWVEIARGHTKNCRLYWVQIIPTIASESTPQQLVFFDHARPLGTPTPNPKPYITVLPGGDNDAVTVQYQWQTGNEEPCCPKGIGTVKFHIGPDGTLQALGKIPHQ</sequence>
<evidence type="ECO:0000256" key="4">
    <source>
        <dbReference type="ARBA" id="ARBA00023139"/>
    </source>
</evidence>
<name>A0A2K4YDX1_9MYCO</name>
<keyword evidence="3" id="KW-0472">Membrane</keyword>
<protein>
    <submittedName>
        <fullName evidence="6">LppP/LprE family lipoprotein</fullName>
    </submittedName>
</protein>
<feature type="non-terminal residue" evidence="6">
    <location>
        <position position="1"/>
    </location>
</feature>
<keyword evidence="1" id="KW-1003">Cell membrane</keyword>
<comment type="caution">
    <text evidence="6">The sequence shown here is derived from an EMBL/GenBank/DDBJ whole genome shotgun (WGS) entry which is preliminary data.</text>
</comment>
<evidence type="ECO:0000256" key="1">
    <source>
        <dbReference type="ARBA" id="ARBA00022475"/>
    </source>
</evidence>
<keyword evidence="4" id="KW-0564">Palmitate</keyword>
<evidence type="ECO:0000256" key="3">
    <source>
        <dbReference type="ARBA" id="ARBA00023136"/>
    </source>
</evidence>
<evidence type="ECO:0000313" key="6">
    <source>
        <dbReference type="EMBL" id="SOX54976.1"/>
    </source>
</evidence>
<dbReference type="AlphaFoldDB" id="A0A2K4YDX1"/>
<keyword evidence="7" id="KW-1185">Reference proteome</keyword>
<gene>
    <name evidence="6" type="ORF">MAAFP003_3657</name>
</gene>
<accession>A0A2K4YDX1</accession>
<keyword evidence="2" id="KW-0732">Signal</keyword>
<keyword evidence="5 6" id="KW-0449">Lipoprotein</keyword>
<reference evidence="6" key="1">
    <citation type="submission" date="2018-01" db="EMBL/GenBank/DDBJ databases">
        <authorList>
            <consortium name="Urmite Genomes"/>
        </authorList>
    </citation>
    <scope>NUCLEOTIDE SEQUENCE [LARGE SCALE GENOMIC DNA]</scope>
    <source>
        <strain evidence="6">AFP003</strain>
    </source>
</reference>
<evidence type="ECO:0000313" key="7">
    <source>
        <dbReference type="Proteomes" id="UP000236318"/>
    </source>
</evidence>
<dbReference type="Proteomes" id="UP000236318">
    <property type="component" value="Unassembled WGS sequence"/>
</dbReference>
<dbReference type="EMBL" id="FXEG02000003">
    <property type="protein sequence ID" value="SOX54976.1"/>
    <property type="molecule type" value="Genomic_DNA"/>
</dbReference>
<proteinExistence type="predicted"/>